<sequence length="119" mass="14177">MQKQDMINQDYWTHAHGRIYSGKINGQRIFFECSKNLNMIFDKNKRYIIKGYISTVNSEMFKSLSTFVEKPDNYVSTKYISTSPLFNLPANQNTDLSKYKKEMDKLTKELNEKYKDHRN</sequence>
<dbReference type="RefSeq" id="WP_154530858.1">
    <property type="nucleotide sequence ID" value="NZ_VULX01000006.1"/>
</dbReference>
<organism evidence="1 2">
    <name type="scientific">Inconstantimicrobium porci</name>
    <dbReference type="NCBI Taxonomy" id="2652291"/>
    <lineage>
        <taxon>Bacteria</taxon>
        <taxon>Bacillati</taxon>
        <taxon>Bacillota</taxon>
        <taxon>Clostridia</taxon>
        <taxon>Eubacteriales</taxon>
        <taxon>Clostridiaceae</taxon>
        <taxon>Inconstantimicrobium</taxon>
    </lineage>
</organism>
<reference evidence="1 2" key="1">
    <citation type="submission" date="2019-08" db="EMBL/GenBank/DDBJ databases">
        <title>In-depth cultivation of the pig gut microbiome towards novel bacterial diversity and tailored functional studies.</title>
        <authorList>
            <person name="Wylensek D."/>
            <person name="Hitch T.C.A."/>
            <person name="Clavel T."/>
        </authorList>
    </citation>
    <scope>NUCLEOTIDE SEQUENCE [LARGE SCALE GENOMIC DNA]</scope>
    <source>
        <strain evidence="1 2">WCA-383-APC-5B</strain>
    </source>
</reference>
<accession>A0A7X2MYJ4</accession>
<comment type="caution">
    <text evidence="1">The sequence shown here is derived from an EMBL/GenBank/DDBJ whole genome shotgun (WGS) entry which is preliminary data.</text>
</comment>
<protein>
    <submittedName>
        <fullName evidence="1">Uncharacterized protein</fullName>
    </submittedName>
</protein>
<evidence type="ECO:0000313" key="2">
    <source>
        <dbReference type="Proteomes" id="UP000460287"/>
    </source>
</evidence>
<gene>
    <name evidence="1" type="ORF">FYJ33_06060</name>
</gene>
<name>A0A7X2MYJ4_9CLOT</name>
<keyword evidence="2" id="KW-1185">Reference proteome</keyword>
<dbReference type="Proteomes" id="UP000460287">
    <property type="component" value="Unassembled WGS sequence"/>
</dbReference>
<dbReference type="EMBL" id="VULX01000006">
    <property type="protein sequence ID" value="MSR90980.1"/>
    <property type="molecule type" value="Genomic_DNA"/>
</dbReference>
<dbReference type="AlphaFoldDB" id="A0A7X2MYJ4"/>
<proteinExistence type="predicted"/>
<evidence type="ECO:0000313" key="1">
    <source>
        <dbReference type="EMBL" id="MSR90980.1"/>
    </source>
</evidence>